<reference evidence="1 2" key="1">
    <citation type="journal article" date="2019" name="Nat. Ecol. Evol.">
        <title>Megaphylogeny resolves global patterns of mushroom evolution.</title>
        <authorList>
            <person name="Varga T."/>
            <person name="Krizsan K."/>
            <person name="Foldi C."/>
            <person name="Dima B."/>
            <person name="Sanchez-Garcia M."/>
            <person name="Sanchez-Ramirez S."/>
            <person name="Szollosi G.J."/>
            <person name="Szarkandi J.G."/>
            <person name="Papp V."/>
            <person name="Albert L."/>
            <person name="Andreopoulos W."/>
            <person name="Angelini C."/>
            <person name="Antonin V."/>
            <person name="Barry K.W."/>
            <person name="Bougher N.L."/>
            <person name="Buchanan P."/>
            <person name="Buyck B."/>
            <person name="Bense V."/>
            <person name="Catcheside P."/>
            <person name="Chovatia M."/>
            <person name="Cooper J."/>
            <person name="Damon W."/>
            <person name="Desjardin D."/>
            <person name="Finy P."/>
            <person name="Geml J."/>
            <person name="Haridas S."/>
            <person name="Hughes K."/>
            <person name="Justo A."/>
            <person name="Karasinski D."/>
            <person name="Kautmanova I."/>
            <person name="Kiss B."/>
            <person name="Kocsube S."/>
            <person name="Kotiranta H."/>
            <person name="LaButti K.M."/>
            <person name="Lechner B.E."/>
            <person name="Liimatainen K."/>
            <person name="Lipzen A."/>
            <person name="Lukacs Z."/>
            <person name="Mihaltcheva S."/>
            <person name="Morgado L.N."/>
            <person name="Niskanen T."/>
            <person name="Noordeloos M.E."/>
            <person name="Ohm R.A."/>
            <person name="Ortiz-Santana B."/>
            <person name="Ovrebo C."/>
            <person name="Racz N."/>
            <person name="Riley R."/>
            <person name="Savchenko A."/>
            <person name="Shiryaev A."/>
            <person name="Soop K."/>
            <person name="Spirin V."/>
            <person name="Szebenyi C."/>
            <person name="Tomsovsky M."/>
            <person name="Tulloss R.E."/>
            <person name="Uehling J."/>
            <person name="Grigoriev I.V."/>
            <person name="Vagvolgyi C."/>
            <person name="Papp T."/>
            <person name="Martin F.M."/>
            <person name="Miettinen O."/>
            <person name="Hibbett D.S."/>
            <person name="Nagy L.G."/>
        </authorList>
    </citation>
    <scope>NUCLEOTIDE SEQUENCE [LARGE SCALE GENOMIC DNA]</scope>
    <source>
        <strain evidence="1 2">CBS 962.96</strain>
    </source>
</reference>
<dbReference type="InterPro" id="IPR023214">
    <property type="entry name" value="HAD_sf"/>
</dbReference>
<accession>A0A4S8KUX4</accession>
<gene>
    <name evidence="1" type="ORF">K435DRAFT_697201</name>
</gene>
<dbReference type="EMBL" id="ML179986">
    <property type="protein sequence ID" value="THU79712.1"/>
    <property type="molecule type" value="Genomic_DNA"/>
</dbReference>
<feature type="non-terminal residue" evidence="1">
    <location>
        <position position="1"/>
    </location>
</feature>
<name>A0A4S8KUX4_DENBC</name>
<dbReference type="GO" id="GO:0016791">
    <property type="term" value="F:phosphatase activity"/>
    <property type="evidence" value="ECO:0007669"/>
    <property type="project" value="InterPro"/>
</dbReference>
<dbReference type="AlphaFoldDB" id="A0A4S8KUX4"/>
<dbReference type="Gene3D" id="3.40.50.1000">
    <property type="entry name" value="HAD superfamily/HAD-like"/>
    <property type="match status" value="1"/>
</dbReference>
<dbReference type="Pfam" id="PF12689">
    <property type="entry name" value="Acid_PPase"/>
    <property type="match status" value="1"/>
</dbReference>
<evidence type="ECO:0000313" key="1">
    <source>
        <dbReference type="EMBL" id="THU79712.1"/>
    </source>
</evidence>
<evidence type="ECO:0000313" key="2">
    <source>
        <dbReference type="Proteomes" id="UP000297245"/>
    </source>
</evidence>
<sequence>ILNFDTSGTIFTGKLDQNVWGKGSSGASQKLPDNIERVDDFCLRDRSNHANQIHMNKDIPRIVTDILEKGASLAIVSRNTSKALCDRALYYFKAVDPKTGEKKSIIKMVRYDEVVDEPKSEHFNRIHGWSKYDYRDMVNHPIIGNR</sequence>
<dbReference type="Proteomes" id="UP000297245">
    <property type="component" value="Unassembled WGS sequence"/>
</dbReference>
<dbReference type="InterPro" id="IPR010036">
    <property type="entry name" value="MDP_1_eu_arc"/>
</dbReference>
<protein>
    <submittedName>
        <fullName evidence="1">Uncharacterized protein</fullName>
    </submittedName>
</protein>
<proteinExistence type="predicted"/>
<organism evidence="1 2">
    <name type="scientific">Dendrothele bispora (strain CBS 962.96)</name>
    <dbReference type="NCBI Taxonomy" id="1314807"/>
    <lineage>
        <taxon>Eukaryota</taxon>
        <taxon>Fungi</taxon>
        <taxon>Dikarya</taxon>
        <taxon>Basidiomycota</taxon>
        <taxon>Agaricomycotina</taxon>
        <taxon>Agaricomycetes</taxon>
        <taxon>Agaricomycetidae</taxon>
        <taxon>Agaricales</taxon>
        <taxon>Agaricales incertae sedis</taxon>
        <taxon>Dendrothele</taxon>
    </lineage>
</organism>
<dbReference type="OrthoDB" id="10252235at2759"/>
<keyword evidence="2" id="KW-1185">Reference proteome</keyword>